<dbReference type="SMART" id="SM00028">
    <property type="entry name" value="TPR"/>
    <property type="match status" value="4"/>
</dbReference>
<sequence length="736" mass="85756">MLALIMTYCLLSFVSPLYGNLPYQNDPNIQKVKVYLEKGKKFLHRPESFKADMDSATYYFEKAIQNSKHINDSVLKIDIKSNLAELNFEKSNFDIGISYFSEVTDFYHRNNLLKEEADTWYRMGIRVFYDLIDYEKALEAFNKALEIYTKLNLKKEQIDVITFLGDVYLNEGHLDLARDTFVSAMDSGKLISYRQLHYIYFLLAQTLKLRGDLDKGLFYAFESVNHARKVKDTSYINYYYMTVAEYYNELGNHGQSSIWYRNAMDSSKKSNNIDYLFFHTSNYCNQLILQKKTREVMSVLNDLKNKFPPNTAFTNGIYNKTLGDYYKALNKIDLSLTHYNLALTFFDEIKNTTYPRIIAELDFDVGELLLNRKSYDSAKYYLNKFLKFPVGINKATKHRDCQLLLFKIDSSMGNYVEAIKHYQAYKSLEDSIFNEKKSKQIEELQISYETKKKEENIASLQNITNLQKSRLETLNTTKNFVLGILILLTVIIVLLIHRYFLKQKTNRILVSQKGEIDQKNITLQNLVKEKEWLLKEIHHRVKNNLQILMSLLNIQSNYLENKDALNAIKTSQHKLHAIALIHQKLYTEDDISLITMKSYINDLVKYFGDSFEVKHIEFKMQVDDVTLDVNKSVPVGLILNEALTNAIKYAYPNKSEGIIYIYMKKIENSEILLEVIDEGVGFPDNFDPYKTNSLGISLIKGLTQQLKGIFSIISEKGVKLSIRFPYDLDKLKINQV</sequence>
<comment type="caution">
    <text evidence="11">The sequence shown here is derived from an EMBL/GenBank/DDBJ whole genome shotgun (WGS) entry which is preliminary data.</text>
</comment>
<feature type="domain" description="Histidine kinase" evidence="10">
    <location>
        <begin position="536"/>
        <end position="728"/>
    </location>
</feature>
<dbReference type="InterPro" id="IPR005467">
    <property type="entry name" value="His_kinase_dom"/>
</dbReference>
<dbReference type="Gene3D" id="3.30.450.20">
    <property type="entry name" value="PAS domain"/>
    <property type="match status" value="1"/>
</dbReference>
<reference evidence="11 12" key="1">
    <citation type="submission" date="2021-04" db="EMBL/GenBank/DDBJ databases">
        <title>Mariniflexile gromovii gen. nov., sp. nov., a gliding bacterium isolated from the sea urchin Strongylocentrotus intermedius.</title>
        <authorList>
            <person name="Ko S."/>
            <person name="Le V."/>
            <person name="Ahn C.-Y."/>
            <person name="Oh H.-M."/>
        </authorList>
    </citation>
    <scope>NUCLEOTIDE SEQUENCE [LARGE SCALE GENOMIC DNA]</scope>
    <source>
        <strain evidence="11 12">KCTC 12570</strain>
    </source>
</reference>
<dbReference type="PANTHER" id="PTHR41523">
    <property type="entry name" value="TWO-COMPONENT SYSTEM SENSOR PROTEIN"/>
    <property type="match status" value="1"/>
</dbReference>
<keyword evidence="6" id="KW-0418">Kinase</keyword>
<evidence type="ECO:0000256" key="6">
    <source>
        <dbReference type="ARBA" id="ARBA00022777"/>
    </source>
</evidence>
<keyword evidence="8" id="KW-1133">Transmembrane helix</keyword>
<evidence type="ECO:0000256" key="9">
    <source>
        <dbReference type="SAM" id="SignalP"/>
    </source>
</evidence>
<keyword evidence="12" id="KW-1185">Reference proteome</keyword>
<evidence type="ECO:0000256" key="3">
    <source>
        <dbReference type="ARBA" id="ARBA00022553"/>
    </source>
</evidence>
<feature type="chain" id="PRO_5046699772" description="histidine kinase" evidence="9">
    <location>
        <begin position="20"/>
        <end position="736"/>
    </location>
</feature>
<evidence type="ECO:0000256" key="2">
    <source>
        <dbReference type="ARBA" id="ARBA00012438"/>
    </source>
</evidence>
<accession>A0ABS4BUP9</accession>
<keyword evidence="5" id="KW-0547">Nucleotide-binding</keyword>
<feature type="transmembrane region" description="Helical" evidence="8">
    <location>
        <begin position="480"/>
        <end position="501"/>
    </location>
</feature>
<feature type="signal peptide" evidence="9">
    <location>
        <begin position="1"/>
        <end position="19"/>
    </location>
</feature>
<evidence type="ECO:0000259" key="10">
    <source>
        <dbReference type="PROSITE" id="PS50109"/>
    </source>
</evidence>
<dbReference type="GO" id="GO:0005524">
    <property type="term" value="F:ATP binding"/>
    <property type="evidence" value="ECO:0007669"/>
    <property type="project" value="UniProtKB-KW"/>
</dbReference>
<evidence type="ECO:0000256" key="5">
    <source>
        <dbReference type="ARBA" id="ARBA00022741"/>
    </source>
</evidence>
<evidence type="ECO:0000256" key="7">
    <source>
        <dbReference type="ARBA" id="ARBA00022840"/>
    </source>
</evidence>
<dbReference type="InterPro" id="IPR019734">
    <property type="entry name" value="TPR_rpt"/>
</dbReference>
<dbReference type="Pfam" id="PF13581">
    <property type="entry name" value="HATPase_c_2"/>
    <property type="match status" value="1"/>
</dbReference>
<proteinExistence type="predicted"/>
<evidence type="ECO:0000256" key="8">
    <source>
        <dbReference type="SAM" id="Phobius"/>
    </source>
</evidence>
<dbReference type="Pfam" id="PF07568">
    <property type="entry name" value="HisKA_2"/>
    <property type="match status" value="1"/>
</dbReference>
<keyword evidence="9" id="KW-0732">Signal</keyword>
<keyword evidence="3" id="KW-0597">Phosphoprotein</keyword>
<dbReference type="Proteomes" id="UP000670776">
    <property type="component" value="Unassembled WGS sequence"/>
</dbReference>
<dbReference type="Gene3D" id="3.30.565.10">
    <property type="entry name" value="Histidine kinase-like ATPase, C-terminal domain"/>
    <property type="match status" value="1"/>
</dbReference>
<dbReference type="SUPFAM" id="SSF55874">
    <property type="entry name" value="ATPase domain of HSP90 chaperone/DNA topoisomerase II/histidine kinase"/>
    <property type="match status" value="1"/>
</dbReference>
<evidence type="ECO:0000313" key="11">
    <source>
        <dbReference type="EMBL" id="MBP0904313.1"/>
    </source>
</evidence>
<dbReference type="PANTHER" id="PTHR41523:SF8">
    <property type="entry name" value="ETHYLENE RESPONSE SENSOR PROTEIN"/>
    <property type="match status" value="1"/>
</dbReference>
<evidence type="ECO:0000313" key="12">
    <source>
        <dbReference type="Proteomes" id="UP000670776"/>
    </source>
</evidence>
<dbReference type="PROSITE" id="PS50109">
    <property type="entry name" value="HIS_KIN"/>
    <property type="match status" value="1"/>
</dbReference>
<keyword evidence="8" id="KW-0812">Transmembrane</keyword>
<keyword evidence="4" id="KW-0808">Transferase</keyword>
<dbReference type="EMBL" id="JAGJCB010000009">
    <property type="protein sequence ID" value="MBP0904313.1"/>
    <property type="molecule type" value="Genomic_DNA"/>
</dbReference>
<evidence type="ECO:0000256" key="1">
    <source>
        <dbReference type="ARBA" id="ARBA00000085"/>
    </source>
</evidence>
<dbReference type="InterPro" id="IPR036890">
    <property type="entry name" value="HATPase_C_sf"/>
</dbReference>
<keyword evidence="7 11" id="KW-0067">ATP-binding</keyword>
<comment type="catalytic activity">
    <reaction evidence="1">
        <text>ATP + protein L-histidine = ADP + protein N-phospho-L-histidine.</text>
        <dbReference type="EC" id="2.7.13.3"/>
    </reaction>
</comment>
<dbReference type="InterPro" id="IPR011990">
    <property type="entry name" value="TPR-like_helical_dom_sf"/>
</dbReference>
<dbReference type="SMART" id="SM00387">
    <property type="entry name" value="HATPase_c"/>
    <property type="match status" value="1"/>
</dbReference>
<dbReference type="EC" id="2.7.13.3" evidence="2"/>
<name>A0ABS4BUP9_9FLAO</name>
<protein>
    <recommendedName>
        <fullName evidence="2">histidine kinase</fullName>
        <ecNumber evidence="2">2.7.13.3</ecNumber>
    </recommendedName>
</protein>
<evidence type="ECO:0000256" key="4">
    <source>
        <dbReference type="ARBA" id="ARBA00022679"/>
    </source>
</evidence>
<dbReference type="Pfam" id="PF13181">
    <property type="entry name" value="TPR_8"/>
    <property type="match status" value="1"/>
</dbReference>
<keyword evidence="8" id="KW-0472">Membrane</keyword>
<dbReference type="SUPFAM" id="SSF48452">
    <property type="entry name" value="TPR-like"/>
    <property type="match status" value="2"/>
</dbReference>
<organism evidence="11 12">
    <name type="scientific">Mariniflexile gromovii</name>
    <dbReference type="NCBI Taxonomy" id="362523"/>
    <lineage>
        <taxon>Bacteria</taxon>
        <taxon>Pseudomonadati</taxon>
        <taxon>Bacteroidota</taxon>
        <taxon>Flavobacteriia</taxon>
        <taxon>Flavobacteriales</taxon>
        <taxon>Flavobacteriaceae</taxon>
        <taxon>Mariniflexile</taxon>
    </lineage>
</organism>
<gene>
    <name evidence="11" type="ORF">J8H85_10780</name>
</gene>
<dbReference type="RefSeq" id="WP_209655207.1">
    <property type="nucleotide sequence ID" value="NZ_JAGJCB010000009.1"/>
</dbReference>
<dbReference type="InterPro" id="IPR011495">
    <property type="entry name" value="Sig_transdc_His_kin_sub2_dim/P"/>
</dbReference>
<dbReference type="Gene3D" id="1.25.40.10">
    <property type="entry name" value="Tetratricopeptide repeat domain"/>
    <property type="match status" value="2"/>
</dbReference>
<dbReference type="InterPro" id="IPR003594">
    <property type="entry name" value="HATPase_dom"/>
</dbReference>